<evidence type="ECO:0000259" key="1">
    <source>
        <dbReference type="Pfam" id="PF24120"/>
    </source>
</evidence>
<dbReference type="AlphaFoldDB" id="A0A941JS19"/>
<organism evidence="2 3">
    <name type="scientific">Gomphosphaeria aponina SAG 52.96 = DSM 107014</name>
    <dbReference type="NCBI Taxonomy" id="1521640"/>
    <lineage>
        <taxon>Bacteria</taxon>
        <taxon>Bacillati</taxon>
        <taxon>Cyanobacteriota</taxon>
        <taxon>Cyanophyceae</taxon>
        <taxon>Oscillatoriophycideae</taxon>
        <taxon>Chroococcales</taxon>
        <taxon>Gomphosphaeriaceae</taxon>
        <taxon>Gomphosphaeria</taxon>
    </lineage>
</organism>
<evidence type="ECO:0000313" key="2">
    <source>
        <dbReference type="EMBL" id="MBR8827771.1"/>
    </source>
</evidence>
<dbReference type="Pfam" id="PF24120">
    <property type="entry name" value="SsdA_C"/>
    <property type="match status" value="1"/>
</dbReference>
<dbReference type="EMBL" id="JADQBC010000042">
    <property type="protein sequence ID" value="MBR8827771.1"/>
    <property type="molecule type" value="Genomic_DNA"/>
</dbReference>
<dbReference type="Proteomes" id="UP000767446">
    <property type="component" value="Unassembled WGS sequence"/>
</dbReference>
<name>A0A941JS19_9CHRO</name>
<reference evidence="2" key="1">
    <citation type="submission" date="2021-02" db="EMBL/GenBank/DDBJ databases">
        <title>Metagenome analyses of Stigonema ocellatum DSM 106950, Chlorogloea purpurea SAG 13.99 and Gomphosphaeria aponina DSM 107014.</title>
        <authorList>
            <person name="Marter P."/>
            <person name="Huang S."/>
        </authorList>
    </citation>
    <scope>NUCLEOTIDE SEQUENCE</scope>
    <source>
        <strain evidence="2">JP213</strain>
    </source>
</reference>
<accession>A0A941JS19</accession>
<sequence length="157" mass="17393">MTNINVKHINPDEVAAILSARSVQQNLGIEPRNKTIAGVEGGIRTLSGWKEEPGYLQKTAEVMAYSQEIGYQLKPAGPLDKGIPGRYNASHAEKQMSIAEPNQPIGLSKEMCLDCQEYFRALARYRGKLQVVAEPKVTRIFRPEGNVDVLSVEPSRE</sequence>
<dbReference type="InterPro" id="IPR057517">
    <property type="entry name" value="SsdA-like_C"/>
</dbReference>
<protein>
    <recommendedName>
        <fullName evidence="1">Single-strand DNA deaminase toxin A-like C-terminal domain-containing protein</fullName>
    </recommendedName>
</protein>
<comment type="caution">
    <text evidence="2">The sequence shown here is derived from an EMBL/GenBank/DDBJ whole genome shotgun (WGS) entry which is preliminary data.</text>
</comment>
<proteinExistence type="predicted"/>
<gene>
    <name evidence="2" type="ORF">DSM107014_07670</name>
</gene>
<evidence type="ECO:0000313" key="3">
    <source>
        <dbReference type="Proteomes" id="UP000767446"/>
    </source>
</evidence>
<feature type="domain" description="Single-strand DNA deaminase toxin A-like C-terminal" evidence="1">
    <location>
        <begin position="45"/>
        <end position="96"/>
    </location>
</feature>